<proteinExistence type="predicted"/>
<protein>
    <submittedName>
        <fullName evidence="1">Uncharacterized protein</fullName>
    </submittedName>
</protein>
<dbReference type="RefSeq" id="WP_196395609.1">
    <property type="nucleotide sequence ID" value="NZ_JADNYM010000005.1"/>
</dbReference>
<evidence type="ECO:0000313" key="2">
    <source>
        <dbReference type="Proteomes" id="UP000655366"/>
    </source>
</evidence>
<gene>
    <name evidence="1" type="ORF">IV500_04370</name>
</gene>
<accession>A0A931G4Q0</accession>
<dbReference type="Proteomes" id="UP000655366">
    <property type="component" value="Unassembled WGS sequence"/>
</dbReference>
<dbReference type="EMBL" id="JADNYM010000005">
    <property type="protein sequence ID" value="MBG0738655.1"/>
    <property type="molecule type" value="Genomic_DNA"/>
</dbReference>
<evidence type="ECO:0000313" key="1">
    <source>
        <dbReference type="EMBL" id="MBG0738655.1"/>
    </source>
</evidence>
<sequence length="97" mass="10945">MENSTPRHARTAPRIPVGIGFTYRDTGTGKVWTLSGLRSGRTVVLARGSTREPLEVRDRVSLDDLADHYEHVGCDHDNFCCTLHHEHVIPHRGCMLR</sequence>
<keyword evidence="2" id="KW-1185">Reference proteome</keyword>
<comment type="caution">
    <text evidence="1">The sequence shown here is derived from an EMBL/GenBank/DDBJ whole genome shotgun (WGS) entry which is preliminary data.</text>
</comment>
<reference evidence="1 2" key="1">
    <citation type="submission" date="2020-11" db="EMBL/GenBank/DDBJ databases">
        <title>Arthrobacter antarcticus sp. nov., isolated from Antarctic Soil.</title>
        <authorList>
            <person name="Li J."/>
        </authorList>
    </citation>
    <scope>NUCLEOTIDE SEQUENCE [LARGE SCALE GENOMIC DNA]</scope>
    <source>
        <strain evidence="1 2">Z1-20</strain>
    </source>
</reference>
<name>A0A931G4Q0_9MICC</name>
<organism evidence="1 2">
    <name type="scientific">Arthrobacter terrae</name>
    <dbReference type="NCBI Taxonomy" id="2935737"/>
    <lineage>
        <taxon>Bacteria</taxon>
        <taxon>Bacillati</taxon>
        <taxon>Actinomycetota</taxon>
        <taxon>Actinomycetes</taxon>
        <taxon>Micrococcales</taxon>
        <taxon>Micrococcaceae</taxon>
        <taxon>Arthrobacter</taxon>
    </lineage>
</organism>
<dbReference type="AlphaFoldDB" id="A0A931G4Q0"/>